<feature type="transmembrane region" description="Helical" evidence="1">
    <location>
        <begin position="39"/>
        <end position="59"/>
    </location>
</feature>
<accession>A0ABW0K3G1</accession>
<dbReference type="CDD" id="cd01949">
    <property type="entry name" value="GGDEF"/>
    <property type="match status" value="1"/>
</dbReference>
<comment type="caution">
    <text evidence="3">The sequence shown here is derived from an EMBL/GenBank/DDBJ whole genome shotgun (WGS) entry which is preliminary data.</text>
</comment>
<dbReference type="SMART" id="SM00267">
    <property type="entry name" value="GGDEF"/>
    <property type="match status" value="1"/>
</dbReference>
<feature type="transmembrane region" description="Helical" evidence="1">
    <location>
        <begin position="65"/>
        <end position="87"/>
    </location>
</feature>
<feature type="transmembrane region" description="Helical" evidence="1">
    <location>
        <begin position="6"/>
        <end position="27"/>
    </location>
</feature>
<dbReference type="InterPro" id="IPR029787">
    <property type="entry name" value="Nucleotide_cyclase"/>
</dbReference>
<feature type="transmembrane region" description="Helical" evidence="1">
    <location>
        <begin position="140"/>
        <end position="163"/>
    </location>
</feature>
<evidence type="ECO:0000256" key="1">
    <source>
        <dbReference type="SAM" id="Phobius"/>
    </source>
</evidence>
<protein>
    <submittedName>
        <fullName evidence="3">Histidine kinase N-terminal 7TM domain-containing protein</fullName>
    </submittedName>
</protein>
<keyword evidence="3" id="KW-0418">Kinase</keyword>
<feature type="transmembrane region" description="Helical" evidence="1">
    <location>
        <begin position="99"/>
        <end position="120"/>
    </location>
</feature>
<dbReference type="InterPro" id="IPR031621">
    <property type="entry name" value="HisKA_7TM"/>
</dbReference>
<dbReference type="Pfam" id="PF00990">
    <property type="entry name" value="GGDEF"/>
    <property type="match status" value="1"/>
</dbReference>
<name>A0ABW0K3G1_9BACL</name>
<dbReference type="InterPro" id="IPR050469">
    <property type="entry name" value="Diguanylate_Cyclase"/>
</dbReference>
<evidence type="ECO:0000313" key="3">
    <source>
        <dbReference type="EMBL" id="MFC5447823.1"/>
    </source>
</evidence>
<dbReference type="GO" id="GO:0016301">
    <property type="term" value="F:kinase activity"/>
    <property type="evidence" value="ECO:0007669"/>
    <property type="project" value="UniProtKB-KW"/>
</dbReference>
<gene>
    <name evidence="3" type="ORF">ACFPOG_06100</name>
</gene>
<reference evidence="4" key="1">
    <citation type="journal article" date="2019" name="Int. J. Syst. Evol. Microbiol.">
        <title>The Global Catalogue of Microorganisms (GCM) 10K type strain sequencing project: providing services to taxonomists for standard genome sequencing and annotation.</title>
        <authorList>
            <consortium name="The Broad Institute Genomics Platform"/>
            <consortium name="The Broad Institute Genome Sequencing Center for Infectious Disease"/>
            <person name="Wu L."/>
            <person name="Ma J."/>
        </authorList>
    </citation>
    <scope>NUCLEOTIDE SEQUENCE [LARGE SCALE GENOMIC DNA]</scope>
    <source>
        <strain evidence="4">KACC 11904</strain>
    </source>
</reference>
<evidence type="ECO:0000259" key="2">
    <source>
        <dbReference type="PROSITE" id="PS50887"/>
    </source>
</evidence>
<keyword evidence="1" id="KW-0812">Transmembrane</keyword>
<sequence>MGSSITMFITLMATSGVFTTFLCVYAFLKRSEVPGARTFILYTAAQAVYIFAVAFEMASSSLAQIKYWTIIEYLGISTAPALGLVLVMQYLGKNVSHKVIAALFTIPCITMILLTTNDYHHLFYKSMTFREDVPLTRIVIGQWYIVQGSFTFGCMLAAMVLLIRKWEQTKRNYRPQLTTLIVGQFLPMAGAFIYLMGLTPYGIDPVPIVLCVTSAMYIWAMVSTRMLTIVPIAKERIFESMREGAIVLDSAERLIDLNDAVARMIPGLTAGMIGLTLDEAWRQLTGSGFPETVGSLLMLIDVTEPRRLQNQLTQLAFYDGMTKLLNRTAFIHRSKVLLEEARYGQTAIAFVLFDIDYFKRINDTYGHDVGDRAIVHVVSIVRKLIEPDVRFARYGGEEFVLALPAYTLELAGELAEAIRTALEAEPMDIGHGSIVITASFGASEFRDIEDTLESLLRDADTALYRAKRGGRNLVQLHV</sequence>
<dbReference type="PANTHER" id="PTHR45138:SF9">
    <property type="entry name" value="DIGUANYLATE CYCLASE DGCM-RELATED"/>
    <property type="match status" value="1"/>
</dbReference>
<dbReference type="EMBL" id="JBHSMJ010000009">
    <property type="protein sequence ID" value="MFC5447823.1"/>
    <property type="molecule type" value="Genomic_DNA"/>
</dbReference>
<keyword evidence="1" id="KW-0472">Membrane</keyword>
<keyword evidence="4" id="KW-1185">Reference proteome</keyword>
<dbReference type="Pfam" id="PF16927">
    <property type="entry name" value="HisKA_7TM"/>
    <property type="match status" value="1"/>
</dbReference>
<proteinExistence type="predicted"/>
<dbReference type="PANTHER" id="PTHR45138">
    <property type="entry name" value="REGULATORY COMPONENTS OF SENSORY TRANSDUCTION SYSTEM"/>
    <property type="match status" value="1"/>
</dbReference>
<keyword evidence="1" id="KW-1133">Transmembrane helix</keyword>
<dbReference type="Gene3D" id="3.30.450.20">
    <property type="entry name" value="PAS domain"/>
    <property type="match status" value="1"/>
</dbReference>
<dbReference type="SUPFAM" id="SSF55073">
    <property type="entry name" value="Nucleotide cyclase"/>
    <property type="match status" value="1"/>
</dbReference>
<keyword evidence="3" id="KW-0808">Transferase</keyword>
<dbReference type="PROSITE" id="PS50887">
    <property type="entry name" value="GGDEF"/>
    <property type="match status" value="1"/>
</dbReference>
<dbReference type="Proteomes" id="UP001596044">
    <property type="component" value="Unassembled WGS sequence"/>
</dbReference>
<dbReference type="InterPro" id="IPR043128">
    <property type="entry name" value="Rev_trsase/Diguanyl_cyclase"/>
</dbReference>
<organism evidence="3 4">
    <name type="scientific">Paenibacillus aestuarii</name>
    <dbReference type="NCBI Taxonomy" id="516965"/>
    <lineage>
        <taxon>Bacteria</taxon>
        <taxon>Bacillati</taxon>
        <taxon>Bacillota</taxon>
        <taxon>Bacilli</taxon>
        <taxon>Bacillales</taxon>
        <taxon>Paenibacillaceae</taxon>
        <taxon>Paenibacillus</taxon>
    </lineage>
</organism>
<dbReference type="NCBIfam" id="TIGR00254">
    <property type="entry name" value="GGDEF"/>
    <property type="match status" value="1"/>
</dbReference>
<dbReference type="InterPro" id="IPR000160">
    <property type="entry name" value="GGDEF_dom"/>
</dbReference>
<dbReference type="Gene3D" id="3.30.70.270">
    <property type="match status" value="1"/>
</dbReference>
<dbReference type="RefSeq" id="WP_270885940.1">
    <property type="nucleotide sequence ID" value="NZ_JAQFVF010000092.1"/>
</dbReference>
<feature type="domain" description="GGDEF" evidence="2">
    <location>
        <begin position="346"/>
        <end position="478"/>
    </location>
</feature>
<evidence type="ECO:0000313" key="4">
    <source>
        <dbReference type="Proteomes" id="UP001596044"/>
    </source>
</evidence>
<feature type="transmembrane region" description="Helical" evidence="1">
    <location>
        <begin position="175"/>
        <end position="195"/>
    </location>
</feature>
<feature type="transmembrane region" description="Helical" evidence="1">
    <location>
        <begin position="207"/>
        <end position="233"/>
    </location>
</feature>